<dbReference type="PATRIC" id="fig|84022.5.peg.3072"/>
<name>A0A0D8ICF5_9CLOT</name>
<accession>A0A0D8ICF5</accession>
<dbReference type="AlphaFoldDB" id="A0A0D8ICF5"/>
<evidence type="ECO:0000256" key="1">
    <source>
        <dbReference type="ARBA" id="ARBA00004141"/>
    </source>
</evidence>
<dbReference type="PANTHER" id="PTHR42770:SF7">
    <property type="entry name" value="MEMBRANE PROTEIN"/>
    <property type="match status" value="1"/>
</dbReference>
<dbReference type="GO" id="GO:0055085">
    <property type="term" value="P:transmembrane transport"/>
    <property type="evidence" value="ECO:0007669"/>
    <property type="project" value="InterPro"/>
</dbReference>
<dbReference type="Pfam" id="PF00324">
    <property type="entry name" value="AA_permease"/>
    <property type="match status" value="1"/>
</dbReference>
<evidence type="ECO:0000313" key="6">
    <source>
        <dbReference type="EMBL" id="AKL95065.1"/>
    </source>
</evidence>
<dbReference type="InterPro" id="IPR004841">
    <property type="entry name" value="AA-permease/SLC12A_dom"/>
</dbReference>
<dbReference type="RefSeq" id="WP_044823805.1">
    <property type="nucleotide sequence ID" value="NZ_CP009687.1"/>
</dbReference>
<reference evidence="6 7" key="1">
    <citation type="submission" date="2014-10" db="EMBL/GenBank/DDBJ databases">
        <title>Genome sequence of Clostridium aceticum DSM 1496.</title>
        <authorList>
            <person name="Poehlein A."/>
            <person name="Schiel-Bengelsdorf B."/>
            <person name="Gottschalk G."/>
            <person name="Duerre P."/>
            <person name="Daniel R."/>
        </authorList>
    </citation>
    <scope>NUCLEOTIDE SEQUENCE [LARGE SCALE GENOMIC DNA]</scope>
    <source>
        <strain evidence="6 7">DSM 1496</strain>
    </source>
</reference>
<proteinExistence type="predicted"/>
<dbReference type="EMBL" id="CP009687">
    <property type="protein sequence ID" value="AKL95065.1"/>
    <property type="molecule type" value="Genomic_DNA"/>
</dbReference>
<evidence type="ECO:0000256" key="4">
    <source>
        <dbReference type="ARBA" id="ARBA00023136"/>
    </source>
</evidence>
<dbReference type="InterPro" id="IPR050367">
    <property type="entry name" value="APC_superfamily"/>
</dbReference>
<dbReference type="Proteomes" id="UP000035704">
    <property type="component" value="Chromosome"/>
</dbReference>
<organism evidence="6 7">
    <name type="scientific">Clostridium aceticum</name>
    <dbReference type="NCBI Taxonomy" id="84022"/>
    <lineage>
        <taxon>Bacteria</taxon>
        <taxon>Bacillati</taxon>
        <taxon>Bacillota</taxon>
        <taxon>Clostridia</taxon>
        <taxon>Eubacteriales</taxon>
        <taxon>Clostridiaceae</taxon>
        <taxon>Clostridium</taxon>
    </lineage>
</organism>
<evidence type="ECO:0000256" key="2">
    <source>
        <dbReference type="ARBA" id="ARBA00022692"/>
    </source>
</evidence>
<dbReference type="STRING" id="84022.CACET_c16160"/>
<dbReference type="PANTHER" id="PTHR42770">
    <property type="entry name" value="AMINO ACID TRANSPORTER-RELATED"/>
    <property type="match status" value="1"/>
</dbReference>
<comment type="subcellular location">
    <subcellularLocation>
        <location evidence="1">Membrane</location>
        <topology evidence="1">Multi-pass membrane protein</topology>
    </subcellularLocation>
</comment>
<evidence type="ECO:0000313" key="7">
    <source>
        <dbReference type="Proteomes" id="UP000035704"/>
    </source>
</evidence>
<keyword evidence="3" id="KW-1133">Transmembrane helix</keyword>
<dbReference type="GO" id="GO:0016020">
    <property type="term" value="C:membrane"/>
    <property type="evidence" value="ECO:0007669"/>
    <property type="project" value="UniProtKB-SubCell"/>
</dbReference>
<keyword evidence="2" id="KW-0812">Transmembrane</keyword>
<keyword evidence="4" id="KW-0472">Membrane</keyword>
<dbReference type="KEGG" id="cace:CACET_c16160"/>
<dbReference type="PIRSF" id="PIRSF006060">
    <property type="entry name" value="AA_transporter"/>
    <property type="match status" value="1"/>
</dbReference>
<dbReference type="OrthoDB" id="178667at2"/>
<dbReference type="Gene3D" id="1.20.1740.10">
    <property type="entry name" value="Amino acid/polyamine transporter I"/>
    <property type="match status" value="1"/>
</dbReference>
<protein>
    <submittedName>
        <fullName evidence="6">Amino acid/polyamine/organocation transporter, APC superfamily</fullName>
    </submittedName>
</protein>
<evidence type="ECO:0000256" key="3">
    <source>
        <dbReference type="ARBA" id="ARBA00022989"/>
    </source>
</evidence>
<feature type="domain" description="Amino acid permease/ SLC12A" evidence="5">
    <location>
        <begin position="17"/>
        <end position="411"/>
    </location>
</feature>
<gene>
    <name evidence="6" type="ORF">CACET_c16160</name>
</gene>
<sequence>MKKQAENFSRVLSQKDVMALSFGAMIGWGWVVLAGEWIHKAGTLGAMIAFLLGGVMVLFVGLTYAELTAAMPKCGGEHVFSQRALGRNASFFCTWAIILGYVSVVAFEAVAFPTVVEYLFPNYLQVKMYTVAGYDVYLTWVLVGVISSVAITILNYYGVKPVAVMQGAVTIMVAVVGLTFFGGSVANGSTEYIQPLFIDGTKGILAVAIMTPFMFVGFDVIPQAAEEIDMPFEKIGKVLVLSVAMAIGWYVMIILGVSLSLSKQALEASSIPAADGMQAVFFNSSLASKVMIIAGIGGIITSWNSFFVGGSRAIYALAHSKQLPAFLGELHPKYKTPTNAILLIGILSSFAPLLGRRMLVWLVDAGGLTIVVAYFMVALSFLVLRYKEPDMVRPYKVKRGKAVGFIAVLLSFGMMVLYLPGAPAALIWPYEWMIVLGWSVLGGVFYLWAKLSYTESYLKESSIEVEEGI</sequence>
<evidence type="ECO:0000259" key="5">
    <source>
        <dbReference type="Pfam" id="PF00324"/>
    </source>
</evidence>
<keyword evidence="7" id="KW-1185">Reference proteome</keyword>